<accession>D9QTT4</accession>
<dbReference type="GO" id="GO:0009244">
    <property type="term" value="P:lipopolysaccharide core region biosynthetic process"/>
    <property type="evidence" value="ECO:0007669"/>
    <property type="project" value="TreeGrafter"/>
</dbReference>
<evidence type="ECO:0000313" key="4">
    <source>
        <dbReference type="Proteomes" id="UP000001661"/>
    </source>
</evidence>
<dbReference type="PANTHER" id="PTHR30160">
    <property type="entry name" value="TETRAACYLDISACCHARIDE 4'-KINASE-RELATED"/>
    <property type="match status" value="1"/>
</dbReference>
<dbReference type="Proteomes" id="UP000001661">
    <property type="component" value="Chromosome"/>
</dbReference>
<proteinExistence type="predicted"/>
<dbReference type="RefSeq" id="WP_013279096.1">
    <property type="nucleotide sequence ID" value="NC_014378.1"/>
</dbReference>
<dbReference type="CAZy" id="GT9">
    <property type="family name" value="Glycosyltransferase Family 9"/>
</dbReference>
<name>D9QTT4_ACEAZ</name>
<dbReference type="Gene3D" id="3.40.50.2000">
    <property type="entry name" value="Glycogen Phosphorylase B"/>
    <property type="match status" value="2"/>
</dbReference>
<dbReference type="HOGENOM" id="CLU_038371_0_0_9"/>
<dbReference type="Pfam" id="PF01075">
    <property type="entry name" value="Glyco_transf_9"/>
    <property type="match status" value="1"/>
</dbReference>
<dbReference type="InterPro" id="IPR002201">
    <property type="entry name" value="Glyco_trans_9"/>
</dbReference>
<sequence>MNKKLDQIERILIIRLSAIGDVIHALPVAKAVRESYPEAEISWIVESKAQDLVVDNPNLDNVILLPKEEWKAEFKEAKWATLKRAKGFFDELTRKYDFDLALDVHGLFKSGLTAYLSGADRIIGPGDCREGSWLFYDQQVELPDRIHQIDRNLTVAEAIGAESEEVSFDIAVTEEERERVEELLTDLEVNKEQPLVAINPFTSWSSKDWLPDRYALLADRLISKLGCEVVFTGGPGDREGVAEIMELMAQPAYNLAGKTNLKELAEVYNRTDLFIGGDTGPMHLAVAMDTRVIALMGPTTAATHGPYGGQHIVIQPELDCIECWDRVCERNNECMKEISGEEVFNAVREALGSDRNGS</sequence>
<dbReference type="AlphaFoldDB" id="D9QTT4"/>
<dbReference type="OrthoDB" id="9797795at2"/>
<evidence type="ECO:0000256" key="1">
    <source>
        <dbReference type="ARBA" id="ARBA00022676"/>
    </source>
</evidence>
<dbReference type="SUPFAM" id="SSF53756">
    <property type="entry name" value="UDP-Glycosyltransferase/glycogen phosphorylase"/>
    <property type="match status" value="1"/>
</dbReference>
<organism evidence="3 4">
    <name type="scientific">Acetohalobium arabaticum (strain ATCC 49924 / DSM 5501 / Z-7288)</name>
    <dbReference type="NCBI Taxonomy" id="574087"/>
    <lineage>
        <taxon>Bacteria</taxon>
        <taxon>Bacillati</taxon>
        <taxon>Bacillota</taxon>
        <taxon>Clostridia</taxon>
        <taxon>Halanaerobiales</taxon>
        <taxon>Halobacteroidaceae</taxon>
        <taxon>Acetohalobium</taxon>
    </lineage>
</organism>
<dbReference type="InterPro" id="IPR051199">
    <property type="entry name" value="LPS_LOS_Heptosyltrfase"/>
</dbReference>
<keyword evidence="4" id="KW-1185">Reference proteome</keyword>
<dbReference type="CDD" id="cd03789">
    <property type="entry name" value="GT9_LPS_heptosyltransferase"/>
    <property type="match status" value="1"/>
</dbReference>
<reference evidence="3 4" key="1">
    <citation type="journal article" date="2010" name="Stand. Genomic Sci.">
        <title>Complete genome sequence of Acetohalobium arabaticum type strain (Z-7288).</title>
        <authorList>
            <person name="Sikorski J."/>
            <person name="Lapidus A."/>
            <person name="Chertkov O."/>
            <person name="Lucas S."/>
            <person name="Copeland A."/>
            <person name="Glavina Del Rio T."/>
            <person name="Nolan M."/>
            <person name="Tice H."/>
            <person name="Cheng J.F."/>
            <person name="Han C."/>
            <person name="Brambilla E."/>
            <person name="Pitluck S."/>
            <person name="Liolios K."/>
            <person name="Ivanova N."/>
            <person name="Mavromatis K."/>
            <person name="Mikhailova N."/>
            <person name="Pati A."/>
            <person name="Bruce D."/>
            <person name="Detter C."/>
            <person name="Tapia R."/>
            <person name="Goodwin L."/>
            <person name="Chen A."/>
            <person name="Palaniappan K."/>
            <person name="Land M."/>
            <person name="Hauser L."/>
            <person name="Chang Y.J."/>
            <person name="Jeffries C.D."/>
            <person name="Rohde M."/>
            <person name="Goker M."/>
            <person name="Spring S."/>
            <person name="Woyke T."/>
            <person name="Bristow J."/>
            <person name="Eisen J.A."/>
            <person name="Markowitz V."/>
            <person name="Hugenholtz P."/>
            <person name="Kyrpides N.C."/>
            <person name="Klenk H.P."/>
        </authorList>
    </citation>
    <scope>NUCLEOTIDE SEQUENCE [LARGE SCALE GENOMIC DNA]</scope>
    <source>
        <strain evidence="4">ATCC 49924 / DSM 5501 / Z-7288</strain>
    </source>
</reference>
<evidence type="ECO:0000256" key="2">
    <source>
        <dbReference type="ARBA" id="ARBA00022679"/>
    </source>
</evidence>
<dbReference type="GO" id="GO:0005829">
    <property type="term" value="C:cytosol"/>
    <property type="evidence" value="ECO:0007669"/>
    <property type="project" value="TreeGrafter"/>
</dbReference>
<keyword evidence="1" id="KW-0328">Glycosyltransferase</keyword>
<dbReference type="EMBL" id="CP002105">
    <property type="protein sequence ID" value="ADL13655.1"/>
    <property type="molecule type" value="Genomic_DNA"/>
</dbReference>
<evidence type="ECO:0000313" key="3">
    <source>
        <dbReference type="EMBL" id="ADL13655.1"/>
    </source>
</evidence>
<dbReference type="eggNOG" id="COG0859">
    <property type="taxonomic scope" value="Bacteria"/>
</dbReference>
<gene>
    <name evidence="3" type="ordered locus">Acear_2169</name>
</gene>
<dbReference type="PANTHER" id="PTHR30160:SF1">
    <property type="entry name" value="LIPOPOLYSACCHARIDE 1,2-N-ACETYLGLUCOSAMINETRANSFERASE-RELATED"/>
    <property type="match status" value="1"/>
</dbReference>
<dbReference type="KEGG" id="aar:Acear_2169"/>
<protein>
    <submittedName>
        <fullName evidence="3">Glycosyl transferase family 9</fullName>
    </submittedName>
</protein>
<keyword evidence="2 3" id="KW-0808">Transferase</keyword>
<dbReference type="STRING" id="574087.Acear_2169"/>
<dbReference type="GO" id="GO:0008713">
    <property type="term" value="F:ADP-heptose-lipopolysaccharide heptosyltransferase activity"/>
    <property type="evidence" value="ECO:0007669"/>
    <property type="project" value="TreeGrafter"/>
</dbReference>